<evidence type="ECO:0000256" key="4">
    <source>
        <dbReference type="ARBA" id="ARBA00022475"/>
    </source>
</evidence>
<keyword evidence="3" id="KW-0813">Transport</keyword>
<evidence type="ECO:0000256" key="6">
    <source>
        <dbReference type="ARBA" id="ARBA00022989"/>
    </source>
</evidence>
<dbReference type="PANTHER" id="PTHR30269">
    <property type="entry name" value="TRANSMEMBRANE PROTEIN YFCA"/>
    <property type="match status" value="1"/>
</dbReference>
<evidence type="ECO:0000256" key="5">
    <source>
        <dbReference type="ARBA" id="ARBA00022692"/>
    </source>
</evidence>
<evidence type="ECO:0000313" key="10">
    <source>
        <dbReference type="Proteomes" id="UP001361239"/>
    </source>
</evidence>
<evidence type="ECO:0000256" key="8">
    <source>
        <dbReference type="RuleBase" id="RU363041"/>
    </source>
</evidence>
<keyword evidence="10" id="KW-1185">Reference proteome</keyword>
<comment type="similarity">
    <text evidence="2 8">Belongs to the 4-toluene sulfonate uptake permease (TSUP) (TC 2.A.102) family.</text>
</comment>
<evidence type="ECO:0000256" key="3">
    <source>
        <dbReference type="ARBA" id="ARBA00022448"/>
    </source>
</evidence>
<evidence type="ECO:0000313" key="9">
    <source>
        <dbReference type="EMBL" id="MEJ5978533.1"/>
    </source>
</evidence>
<keyword evidence="5 8" id="KW-0812">Transmembrane</keyword>
<feature type="transmembrane region" description="Helical" evidence="8">
    <location>
        <begin position="227"/>
        <end position="245"/>
    </location>
</feature>
<dbReference type="Pfam" id="PF01925">
    <property type="entry name" value="TauE"/>
    <property type="match status" value="1"/>
</dbReference>
<evidence type="ECO:0000256" key="1">
    <source>
        <dbReference type="ARBA" id="ARBA00004651"/>
    </source>
</evidence>
<dbReference type="InterPro" id="IPR052017">
    <property type="entry name" value="TSUP"/>
</dbReference>
<dbReference type="Proteomes" id="UP001361239">
    <property type="component" value="Unassembled WGS sequence"/>
</dbReference>
<name>A0ABU8RZV3_9SPHN</name>
<accession>A0ABU8RZV3</accession>
<sequence>MLHDPWFILAAVVSVTLVGLAKGGFAGLGALGTPVMALAISPVAAAGILLPILIVQDVVSVWSFRHAWDRWIVAWMLPGAFVGVAIGWGFAEVLPVSAVLTALGAITLVFGAWRLWVERGGRDVAATNSPGWVGSLFGVAMGFTSQVAHAGAPPFQIWVGPRRLPHLTYVGTSSVAFAVLNWVKVPAYIALGEFTTENLTASAMLVPVAIASTLGGVWLVRRIDPARFYGLMYVLMVLLGGKLLWDGLAALV</sequence>
<dbReference type="RefSeq" id="WP_339588476.1">
    <property type="nucleotide sequence ID" value="NZ_JBBHJZ010000004.1"/>
</dbReference>
<feature type="transmembrane region" description="Helical" evidence="8">
    <location>
        <begin position="36"/>
        <end position="59"/>
    </location>
</feature>
<protein>
    <recommendedName>
        <fullName evidence="8">Probable membrane transporter protein</fullName>
    </recommendedName>
</protein>
<reference evidence="9 10" key="1">
    <citation type="submission" date="2024-03" db="EMBL/GenBank/DDBJ databases">
        <authorList>
            <person name="Jo J.-H."/>
        </authorList>
    </citation>
    <scope>NUCLEOTIDE SEQUENCE [LARGE SCALE GENOMIC DNA]</scope>
    <source>
        <strain evidence="9 10">PS1R-30</strain>
    </source>
</reference>
<gene>
    <name evidence="9" type="ORF">WG901_17915</name>
</gene>
<dbReference type="EMBL" id="JBBHJZ010000004">
    <property type="protein sequence ID" value="MEJ5978533.1"/>
    <property type="molecule type" value="Genomic_DNA"/>
</dbReference>
<feature type="transmembrane region" description="Helical" evidence="8">
    <location>
        <begin position="96"/>
        <end position="116"/>
    </location>
</feature>
<feature type="transmembrane region" description="Helical" evidence="8">
    <location>
        <begin position="201"/>
        <end position="220"/>
    </location>
</feature>
<evidence type="ECO:0000256" key="2">
    <source>
        <dbReference type="ARBA" id="ARBA00009142"/>
    </source>
</evidence>
<keyword evidence="4 8" id="KW-1003">Cell membrane</keyword>
<keyword evidence="6 8" id="KW-1133">Transmembrane helix</keyword>
<proteinExistence type="inferred from homology"/>
<comment type="caution">
    <text evidence="9">The sequence shown here is derived from an EMBL/GenBank/DDBJ whole genome shotgun (WGS) entry which is preliminary data.</text>
</comment>
<feature type="transmembrane region" description="Helical" evidence="8">
    <location>
        <begin position="167"/>
        <end position="189"/>
    </location>
</feature>
<organism evidence="9 10">
    <name type="scientific">Novosphingobium anseongense</name>
    <dbReference type="NCBI Taxonomy" id="3133436"/>
    <lineage>
        <taxon>Bacteria</taxon>
        <taxon>Pseudomonadati</taxon>
        <taxon>Pseudomonadota</taxon>
        <taxon>Alphaproteobacteria</taxon>
        <taxon>Sphingomonadales</taxon>
        <taxon>Sphingomonadaceae</taxon>
        <taxon>Novosphingobium</taxon>
    </lineage>
</organism>
<dbReference type="PANTHER" id="PTHR30269:SF37">
    <property type="entry name" value="MEMBRANE TRANSPORTER PROTEIN"/>
    <property type="match status" value="1"/>
</dbReference>
<dbReference type="InterPro" id="IPR002781">
    <property type="entry name" value="TM_pro_TauE-like"/>
</dbReference>
<keyword evidence="7 8" id="KW-0472">Membrane</keyword>
<feature type="transmembrane region" description="Helical" evidence="8">
    <location>
        <begin position="71"/>
        <end position="90"/>
    </location>
</feature>
<comment type="subcellular location">
    <subcellularLocation>
        <location evidence="1 8">Cell membrane</location>
        <topology evidence="1 8">Multi-pass membrane protein</topology>
    </subcellularLocation>
</comment>
<evidence type="ECO:0000256" key="7">
    <source>
        <dbReference type="ARBA" id="ARBA00023136"/>
    </source>
</evidence>